<proteinExistence type="predicted"/>
<dbReference type="InterPro" id="IPR028161">
    <property type="entry name" value="Met8-like"/>
</dbReference>
<dbReference type="GO" id="GO:0019354">
    <property type="term" value="P:siroheme biosynthetic process"/>
    <property type="evidence" value="ECO:0007669"/>
    <property type="project" value="UniProtKB-UniPathway"/>
</dbReference>
<comment type="pathway">
    <text evidence="1">Porphyrin-containing compound metabolism; siroheme biosynthesis; sirohydrochlorin from precorrin-2: step 1/1.</text>
</comment>
<reference evidence="8 9" key="1">
    <citation type="submission" date="2014-03" db="EMBL/GenBank/DDBJ databases">
        <title>Complete genome sequence of the Radio-Resistant Rubrobacter radiotolerans RSPS-4.</title>
        <authorList>
            <person name="Egas C.C."/>
            <person name="Barroso C.C."/>
            <person name="Froufe H.J.C."/>
            <person name="Pacheco J.J."/>
            <person name="Albuquerque L.L."/>
            <person name="da Costa M.M.S."/>
        </authorList>
    </citation>
    <scope>NUCLEOTIDE SEQUENCE [LARGE SCALE GENOMIC DNA]</scope>
    <source>
        <strain evidence="8 9">RSPS-4</strain>
    </source>
</reference>
<dbReference type="EMBL" id="CP007514">
    <property type="protein sequence ID" value="AHY47041.1"/>
    <property type="molecule type" value="Genomic_DNA"/>
</dbReference>
<dbReference type="PANTHER" id="PTHR35330:SF1">
    <property type="entry name" value="SIROHEME BIOSYNTHESIS PROTEIN MET8"/>
    <property type="match status" value="1"/>
</dbReference>
<evidence type="ECO:0000256" key="3">
    <source>
        <dbReference type="ARBA" id="ARBA00023002"/>
    </source>
</evidence>
<dbReference type="Pfam" id="PF14824">
    <property type="entry name" value="Sirohm_synth_M"/>
    <property type="match status" value="1"/>
</dbReference>
<dbReference type="GO" id="GO:0043115">
    <property type="term" value="F:precorrin-2 dehydrogenase activity"/>
    <property type="evidence" value="ECO:0007669"/>
    <property type="project" value="UniProtKB-EC"/>
</dbReference>
<feature type="domain" description="Siroheme synthase central" evidence="7">
    <location>
        <begin position="131"/>
        <end position="157"/>
    </location>
</feature>
<dbReference type="PANTHER" id="PTHR35330">
    <property type="entry name" value="SIROHEME BIOSYNTHESIS PROTEIN MET8"/>
    <property type="match status" value="1"/>
</dbReference>
<evidence type="ECO:0000256" key="4">
    <source>
        <dbReference type="ARBA" id="ARBA00023027"/>
    </source>
</evidence>
<accession>A0A023X4C8</accession>
<keyword evidence="4" id="KW-0520">NAD</keyword>
<keyword evidence="5" id="KW-0627">Porphyrin biosynthesis</keyword>
<dbReference type="Gene3D" id="3.40.50.720">
    <property type="entry name" value="NAD(P)-binding Rossmann-like Domain"/>
    <property type="match status" value="1"/>
</dbReference>
<evidence type="ECO:0000313" key="9">
    <source>
        <dbReference type="Proteomes" id="UP000025229"/>
    </source>
</evidence>
<dbReference type="Pfam" id="PF13241">
    <property type="entry name" value="NAD_binding_7"/>
    <property type="match status" value="1"/>
</dbReference>
<evidence type="ECO:0000256" key="1">
    <source>
        <dbReference type="ARBA" id="ARBA00005010"/>
    </source>
</evidence>
<protein>
    <recommendedName>
        <fullName evidence="2">precorrin-2 dehydrogenase</fullName>
        <ecNumber evidence="2">1.3.1.76</ecNumber>
    </recommendedName>
</protein>
<dbReference type="HOGENOM" id="CLU_011276_8_1_11"/>
<sequence length="205" mass="22072">MRAECSVPGGREIEQGAVLYPVFMSLAGRRCVAVGGGKVAARKARRLLQARARVVVVAPEVDEELAAMATEVHRRPYRPGDLEGAFLAFAATDSREVNAAVAQEAKRLGVPVNVADRPQEGDFALPSTLRRGGLQVAVSTGGASPVLAREVRKRLEALFGPEWAGLVEEVGREREARLAGEAPEETERHRRLKAEVDLCLSRLSG</sequence>
<dbReference type="SUPFAM" id="SSF51735">
    <property type="entry name" value="NAD(P)-binding Rossmann-fold domains"/>
    <property type="match status" value="1"/>
</dbReference>
<dbReference type="KEGG" id="rrd:RradSPS_1758"/>
<evidence type="ECO:0000256" key="6">
    <source>
        <dbReference type="ARBA" id="ARBA00047561"/>
    </source>
</evidence>
<dbReference type="InterPro" id="IPR036291">
    <property type="entry name" value="NAD(P)-bd_dom_sf"/>
</dbReference>
<evidence type="ECO:0000256" key="5">
    <source>
        <dbReference type="ARBA" id="ARBA00023244"/>
    </source>
</evidence>
<dbReference type="PATRIC" id="fig|42256.3.peg.1782"/>
<dbReference type="NCBIfam" id="TIGR01470">
    <property type="entry name" value="cysG_Nterm"/>
    <property type="match status" value="1"/>
</dbReference>
<evidence type="ECO:0000313" key="8">
    <source>
        <dbReference type="EMBL" id="AHY47041.1"/>
    </source>
</evidence>
<dbReference type="GO" id="GO:0004325">
    <property type="term" value="F:ferrochelatase activity"/>
    <property type="evidence" value="ECO:0007669"/>
    <property type="project" value="InterPro"/>
</dbReference>
<dbReference type="Proteomes" id="UP000025229">
    <property type="component" value="Chromosome"/>
</dbReference>
<keyword evidence="3" id="KW-0560">Oxidoreductase</keyword>
<gene>
    <name evidence="8" type="ORF">RradSPS_1758</name>
</gene>
<evidence type="ECO:0000259" key="7">
    <source>
        <dbReference type="Pfam" id="PF14824"/>
    </source>
</evidence>
<evidence type="ECO:0000256" key="2">
    <source>
        <dbReference type="ARBA" id="ARBA00012400"/>
    </source>
</evidence>
<dbReference type="InterPro" id="IPR006367">
    <property type="entry name" value="Sirohaem_synthase_N"/>
</dbReference>
<dbReference type="SUPFAM" id="SSF75615">
    <property type="entry name" value="Siroheme synthase middle domains-like"/>
    <property type="match status" value="1"/>
</dbReference>
<dbReference type="InterPro" id="IPR028281">
    <property type="entry name" value="Sirohaem_synthase_central"/>
</dbReference>
<dbReference type="eggNOG" id="COG1648">
    <property type="taxonomic scope" value="Bacteria"/>
</dbReference>
<dbReference type="EC" id="1.3.1.76" evidence="2"/>
<name>A0A023X4C8_RUBRA</name>
<dbReference type="STRING" id="42256.RradSPS_1758"/>
<dbReference type="UniPathway" id="UPA00262">
    <property type="reaction ID" value="UER00222"/>
</dbReference>
<organism evidence="8 9">
    <name type="scientific">Rubrobacter radiotolerans</name>
    <name type="common">Arthrobacter radiotolerans</name>
    <dbReference type="NCBI Taxonomy" id="42256"/>
    <lineage>
        <taxon>Bacteria</taxon>
        <taxon>Bacillati</taxon>
        <taxon>Actinomycetota</taxon>
        <taxon>Rubrobacteria</taxon>
        <taxon>Rubrobacterales</taxon>
        <taxon>Rubrobacteraceae</taxon>
        <taxon>Rubrobacter</taxon>
    </lineage>
</organism>
<dbReference type="Gene3D" id="3.30.160.110">
    <property type="entry name" value="Siroheme synthase, domain 2"/>
    <property type="match status" value="1"/>
</dbReference>
<dbReference type="AlphaFoldDB" id="A0A023X4C8"/>
<keyword evidence="9" id="KW-1185">Reference proteome</keyword>
<comment type="catalytic activity">
    <reaction evidence="6">
        <text>precorrin-2 + NAD(+) = sirohydrochlorin + NADH + 2 H(+)</text>
        <dbReference type="Rhea" id="RHEA:15613"/>
        <dbReference type="ChEBI" id="CHEBI:15378"/>
        <dbReference type="ChEBI" id="CHEBI:57540"/>
        <dbReference type="ChEBI" id="CHEBI:57945"/>
        <dbReference type="ChEBI" id="CHEBI:58351"/>
        <dbReference type="ChEBI" id="CHEBI:58827"/>
        <dbReference type="EC" id="1.3.1.76"/>
    </reaction>
</comment>